<dbReference type="CDD" id="cd12152">
    <property type="entry name" value="F1-ATPase_delta"/>
    <property type="match status" value="1"/>
</dbReference>
<sequence>MILEIVSPEATLFKGEVTSVTVPGVNGSFQILNNHAPIVSLLQKGTVKITAPSFKFSKEAAKLFAKVNDQNYTLAISSGTIEMKDNKVIVLVD</sequence>
<dbReference type="Pfam" id="PF02823">
    <property type="entry name" value="ATP-synt_DE_N"/>
    <property type="match status" value="1"/>
</dbReference>
<comment type="similarity">
    <text evidence="3">Belongs to the ATPase epsilon chain family.</text>
</comment>
<protein>
    <submittedName>
        <fullName evidence="10">ATP synthase subunit delta</fullName>
    </submittedName>
</protein>
<dbReference type="PATRIC" id="fig|1492738.3.peg.95"/>
<evidence type="ECO:0000256" key="6">
    <source>
        <dbReference type="ARBA" id="ARBA00023136"/>
    </source>
</evidence>
<evidence type="ECO:0000256" key="1">
    <source>
        <dbReference type="ARBA" id="ARBA00003543"/>
    </source>
</evidence>
<dbReference type="SUPFAM" id="SSF51344">
    <property type="entry name" value="Epsilon subunit of F1F0-ATP synthase N-terminal domain"/>
    <property type="match status" value="1"/>
</dbReference>
<dbReference type="AlphaFoldDB" id="A0A066X0Z5"/>
<evidence type="ECO:0000256" key="4">
    <source>
        <dbReference type="ARBA" id="ARBA00022448"/>
    </source>
</evidence>
<evidence type="ECO:0000256" key="8">
    <source>
        <dbReference type="ARBA" id="ARBA00023310"/>
    </source>
</evidence>
<evidence type="ECO:0000256" key="5">
    <source>
        <dbReference type="ARBA" id="ARBA00023065"/>
    </source>
</evidence>
<evidence type="ECO:0000256" key="7">
    <source>
        <dbReference type="ARBA" id="ARBA00023196"/>
    </source>
</evidence>
<dbReference type="OrthoDB" id="5294255at2"/>
<dbReference type="GO" id="GO:0045259">
    <property type="term" value="C:proton-transporting ATP synthase complex"/>
    <property type="evidence" value="ECO:0007669"/>
    <property type="project" value="UniProtKB-KW"/>
</dbReference>
<evidence type="ECO:0000256" key="3">
    <source>
        <dbReference type="ARBA" id="ARBA00005712"/>
    </source>
</evidence>
<organism evidence="10 11">
    <name type="scientific">Flavobacterium seoulense</name>
    <dbReference type="NCBI Taxonomy" id="1492738"/>
    <lineage>
        <taxon>Bacteria</taxon>
        <taxon>Pseudomonadati</taxon>
        <taxon>Bacteroidota</taxon>
        <taxon>Flavobacteriia</taxon>
        <taxon>Flavobacteriales</taxon>
        <taxon>Flavobacteriaceae</taxon>
        <taxon>Flavobacterium</taxon>
    </lineage>
</organism>
<proteinExistence type="inferred from homology"/>
<reference evidence="10 11" key="1">
    <citation type="submission" date="2014-05" db="EMBL/GenBank/DDBJ databases">
        <title>Genome Sequence of Flavobacterium sp. EM1321.</title>
        <authorList>
            <person name="Shin S.-K."/>
            <person name="Yi H."/>
        </authorList>
    </citation>
    <scope>NUCLEOTIDE SEQUENCE [LARGE SCALE GENOMIC DNA]</scope>
    <source>
        <strain evidence="10 11">EM1321</strain>
    </source>
</reference>
<dbReference type="STRING" id="1492738.FEM21_00980"/>
<keyword evidence="6" id="KW-0472">Membrane</keyword>
<dbReference type="eggNOG" id="COG0355">
    <property type="taxonomic scope" value="Bacteria"/>
</dbReference>
<evidence type="ECO:0000256" key="2">
    <source>
        <dbReference type="ARBA" id="ARBA00004184"/>
    </source>
</evidence>
<keyword evidence="5" id="KW-0406">Ion transport</keyword>
<dbReference type="GO" id="GO:0046933">
    <property type="term" value="F:proton-transporting ATP synthase activity, rotational mechanism"/>
    <property type="evidence" value="ECO:0007669"/>
    <property type="project" value="InterPro"/>
</dbReference>
<feature type="domain" description="ATP synthase F1 complex delta/epsilon subunit N-terminal" evidence="9">
    <location>
        <begin position="2"/>
        <end position="93"/>
    </location>
</feature>
<dbReference type="PANTHER" id="PTHR13822:SF10">
    <property type="entry name" value="ATP SYNTHASE EPSILON CHAIN, CHLOROPLASTIC"/>
    <property type="match status" value="1"/>
</dbReference>
<evidence type="ECO:0000313" key="10">
    <source>
        <dbReference type="EMBL" id="KDN56595.1"/>
    </source>
</evidence>
<dbReference type="Gene3D" id="2.60.15.10">
    <property type="entry name" value="F0F1 ATP synthase delta/epsilon subunit, N-terminal"/>
    <property type="match status" value="1"/>
</dbReference>
<keyword evidence="4" id="KW-0813">Transport</keyword>
<dbReference type="Proteomes" id="UP000027064">
    <property type="component" value="Unassembled WGS sequence"/>
</dbReference>
<name>A0A066X0Z5_9FLAO</name>
<dbReference type="PANTHER" id="PTHR13822">
    <property type="entry name" value="ATP SYNTHASE DELTA/EPSILON CHAIN"/>
    <property type="match status" value="1"/>
</dbReference>
<evidence type="ECO:0000259" key="9">
    <source>
        <dbReference type="Pfam" id="PF02823"/>
    </source>
</evidence>
<keyword evidence="11" id="KW-1185">Reference proteome</keyword>
<dbReference type="InterPro" id="IPR020546">
    <property type="entry name" value="ATP_synth_F1_dsu/esu_N"/>
</dbReference>
<keyword evidence="7" id="KW-0139">CF(1)</keyword>
<comment type="function">
    <text evidence="1">Produces ATP from ADP in the presence of a proton gradient across the membrane.</text>
</comment>
<dbReference type="EMBL" id="JNCA01000001">
    <property type="protein sequence ID" value="KDN56595.1"/>
    <property type="molecule type" value="Genomic_DNA"/>
</dbReference>
<comment type="subcellular location">
    <subcellularLocation>
        <location evidence="2">Endomembrane system</location>
        <topology evidence="2">Peripheral membrane protein</topology>
    </subcellularLocation>
</comment>
<keyword evidence="8" id="KW-0066">ATP synthesis</keyword>
<dbReference type="InterPro" id="IPR036771">
    <property type="entry name" value="ATPsynth_dsu/esu_N"/>
</dbReference>
<comment type="caution">
    <text evidence="10">The sequence shown here is derived from an EMBL/GenBank/DDBJ whole genome shotgun (WGS) entry which is preliminary data.</text>
</comment>
<dbReference type="GO" id="GO:0012505">
    <property type="term" value="C:endomembrane system"/>
    <property type="evidence" value="ECO:0007669"/>
    <property type="project" value="UniProtKB-SubCell"/>
</dbReference>
<evidence type="ECO:0000313" key="11">
    <source>
        <dbReference type="Proteomes" id="UP000027064"/>
    </source>
</evidence>
<dbReference type="RefSeq" id="WP_035656667.1">
    <property type="nucleotide sequence ID" value="NZ_JNCA01000001.1"/>
</dbReference>
<gene>
    <name evidence="10" type="ORF">FEM21_00980</name>
</gene>
<dbReference type="InterPro" id="IPR001469">
    <property type="entry name" value="ATP_synth_F1_dsu/esu"/>
</dbReference>
<accession>A0A066X0Z5</accession>